<keyword evidence="3" id="KW-1185">Reference proteome</keyword>
<sequence>MISRWRGQPAPLRAVVLLLVVALTCGTVVHLVQLLTSGGNPYPGLPTWLSTYFVSLTVLDPLAALLLERRHRAGVVLTVAVLVTDATADALANYTYDPTAGITTGRIGQAVITCLALGALAAAPAMWRSAPSEHRTA</sequence>
<keyword evidence="1" id="KW-0472">Membrane</keyword>
<protein>
    <submittedName>
        <fullName evidence="2">Uncharacterized protein</fullName>
    </submittedName>
</protein>
<gene>
    <name evidence="2" type="ORF">WDZ17_16585</name>
</gene>
<evidence type="ECO:0000256" key="1">
    <source>
        <dbReference type="SAM" id="Phobius"/>
    </source>
</evidence>
<organism evidence="2 3">
    <name type="scientific">Pseudokineococcus basanitobsidens</name>
    <dbReference type="NCBI Taxonomy" id="1926649"/>
    <lineage>
        <taxon>Bacteria</taxon>
        <taxon>Bacillati</taxon>
        <taxon>Actinomycetota</taxon>
        <taxon>Actinomycetes</taxon>
        <taxon>Kineosporiales</taxon>
        <taxon>Kineosporiaceae</taxon>
        <taxon>Pseudokineococcus</taxon>
    </lineage>
</organism>
<proteinExistence type="predicted"/>
<dbReference type="Proteomes" id="UP001387100">
    <property type="component" value="Unassembled WGS sequence"/>
</dbReference>
<feature type="transmembrane region" description="Helical" evidence="1">
    <location>
        <begin position="12"/>
        <end position="35"/>
    </location>
</feature>
<accession>A0ABU8RP79</accession>
<reference evidence="2 3" key="1">
    <citation type="journal article" date="2017" name="Int. J. Syst. Evol. Microbiol.">
        <title>Pseudokineococcus basanitobsidens sp. nov., isolated from volcanic rock.</title>
        <authorList>
            <person name="Lee D.W."/>
            <person name="Park M.Y."/>
            <person name="Kim J.J."/>
            <person name="Kim B.S."/>
        </authorList>
    </citation>
    <scope>NUCLEOTIDE SEQUENCE [LARGE SCALE GENOMIC DNA]</scope>
    <source>
        <strain evidence="2 3">DSM 103726</strain>
    </source>
</reference>
<evidence type="ECO:0000313" key="2">
    <source>
        <dbReference type="EMBL" id="MEJ5946913.1"/>
    </source>
</evidence>
<feature type="transmembrane region" description="Helical" evidence="1">
    <location>
        <begin position="74"/>
        <end position="95"/>
    </location>
</feature>
<dbReference type="RefSeq" id="WP_339576292.1">
    <property type="nucleotide sequence ID" value="NZ_JBBIAA010000040.1"/>
</dbReference>
<keyword evidence="1" id="KW-1133">Transmembrane helix</keyword>
<evidence type="ECO:0000313" key="3">
    <source>
        <dbReference type="Proteomes" id="UP001387100"/>
    </source>
</evidence>
<dbReference type="EMBL" id="JBBIAA010000040">
    <property type="protein sequence ID" value="MEJ5946913.1"/>
    <property type="molecule type" value="Genomic_DNA"/>
</dbReference>
<feature type="transmembrane region" description="Helical" evidence="1">
    <location>
        <begin position="107"/>
        <end position="127"/>
    </location>
</feature>
<keyword evidence="1" id="KW-0812">Transmembrane</keyword>
<feature type="transmembrane region" description="Helical" evidence="1">
    <location>
        <begin position="47"/>
        <end position="67"/>
    </location>
</feature>
<comment type="caution">
    <text evidence="2">The sequence shown here is derived from an EMBL/GenBank/DDBJ whole genome shotgun (WGS) entry which is preliminary data.</text>
</comment>
<name>A0ABU8RP79_9ACTN</name>